<dbReference type="Pfam" id="PF01118">
    <property type="entry name" value="Semialdhyde_dh"/>
    <property type="match status" value="1"/>
</dbReference>
<dbReference type="GO" id="GO:0050661">
    <property type="term" value="F:NADP binding"/>
    <property type="evidence" value="ECO:0007669"/>
    <property type="project" value="UniProtKB-UniRule"/>
</dbReference>
<feature type="binding site" evidence="15">
    <location>
        <position position="246"/>
    </location>
    <ligand>
        <name>substrate</name>
    </ligand>
</feature>
<feature type="active site" description="Acyl-thioester intermediate" evidence="15 16">
    <location>
        <position position="131"/>
    </location>
</feature>
<dbReference type="InterPro" id="IPR005986">
    <property type="entry name" value="Asp_semialdehyde_DH_beta"/>
</dbReference>
<name>A0A5R8KAA5_9BACT</name>
<keyword evidence="19" id="KW-1185">Reference proteome</keyword>
<evidence type="ECO:0000313" key="18">
    <source>
        <dbReference type="EMBL" id="TLD69207.1"/>
    </source>
</evidence>
<accession>A0A5R8KAA5</accession>
<dbReference type="SUPFAM" id="SSF55347">
    <property type="entry name" value="Glyceraldehyde-3-phosphate dehydrogenase-like, C-terminal domain"/>
    <property type="match status" value="1"/>
</dbReference>
<dbReference type="EC" id="1.2.1.11" evidence="6 15"/>
<dbReference type="GO" id="GO:0004073">
    <property type="term" value="F:aspartate-semialdehyde dehydrogenase activity"/>
    <property type="evidence" value="ECO:0007669"/>
    <property type="project" value="UniProtKB-UniRule"/>
</dbReference>
<dbReference type="OrthoDB" id="9805684at2"/>
<evidence type="ECO:0000256" key="2">
    <source>
        <dbReference type="ARBA" id="ARBA00005076"/>
    </source>
</evidence>
<dbReference type="GO" id="GO:0046983">
    <property type="term" value="F:protein dimerization activity"/>
    <property type="evidence" value="ECO:0007669"/>
    <property type="project" value="InterPro"/>
</dbReference>
<dbReference type="Gene3D" id="3.40.50.720">
    <property type="entry name" value="NAD(P)-binding Rossmann-like Domain"/>
    <property type="match status" value="1"/>
</dbReference>
<evidence type="ECO:0000256" key="1">
    <source>
        <dbReference type="ARBA" id="ARBA00005021"/>
    </source>
</evidence>
<keyword evidence="8 15" id="KW-0791">Threonine biosynthesis</keyword>
<keyword evidence="11 15" id="KW-0560">Oxidoreductase</keyword>
<evidence type="ECO:0000256" key="11">
    <source>
        <dbReference type="ARBA" id="ARBA00023002"/>
    </source>
</evidence>
<feature type="binding site" evidence="15">
    <location>
        <position position="326"/>
    </location>
    <ligand>
        <name>NADP(+)</name>
        <dbReference type="ChEBI" id="CHEBI:58349"/>
    </ligand>
</feature>
<keyword evidence="7 15" id="KW-0028">Amino-acid biosynthesis</keyword>
<comment type="caution">
    <text evidence="15">Lacks conserved residue(s) required for the propagation of feature annotation.</text>
</comment>
<evidence type="ECO:0000256" key="16">
    <source>
        <dbReference type="PIRSR" id="PIRSR000148-1"/>
    </source>
</evidence>
<dbReference type="GO" id="GO:0009089">
    <property type="term" value="P:lysine biosynthetic process via diaminopimelate"/>
    <property type="evidence" value="ECO:0007669"/>
    <property type="project" value="UniProtKB-UniRule"/>
</dbReference>
<dbReference type="UniPathway" id="UPA00051">
    <property type="reaction ID" value="UER00464"/>
</dbReference>
<keyword evidence="10 15" id="KW-0220">Diaminopimelate biosynthesis</keyword>
<organism evidence="18 19">
    <name type="scientific">Phragmitibacter flavus</name>
    <dbReference type="NCBI Taxonomy" id="2576071"/>
    <lineage>
        <taxon>Bacteria</taxon>
        <taxon>Pseudomonadati</taxon>
        <taxon>Verrucomicrobiota</taxon>
        <taxon>Verrucomicrobiia</taxon>
        <taxon>Verrucomicrobiales</taxon>
        <taxon>Verrucomicrobiaceae</taxon>
        <taxon>Phragmitibacter</taxon>
    </lineage>
</organism>
<dbReference type="GO" id="GO:0009097">
    <property type="term" value="P:isoleucine biosynthetic process"/>
    <property type="evidence" value="ECO:0007669"/>
    <property type="project" value="UniProtKB-UniRule"/>
</dbReference>
<evidence type="ECO:0000256" key="8">
    <source>
        <dbReference type="ARBA" id="ARBA00022697"/>
    </source>
</evidence>
<dbReference type="SUPFAM" id="SSF51735">
    <property type="entry name" value="NAD(P)-binding Rossmann-fold domains"/>
    <property type="match status" value="1"/>
</dbReference>
<dbReference type="AlphaFoldDB" id="A0A5R8KAA5"/>
<dbReference type="InterPro" id="IPR012280">
    <property type="entry name" value="Semialdhyde_DH_dimer_dom"/>
</dbReference>
<dbReference type="PANTHER" id="PTHR46278">
    <property type="entry name" value="DEHYDROGENASE, PUTATIVE-RELATED"/>
    <property type="match status" value="1"/>
</dbReference>
<feature type="binding site" evidence="15">
    <location>
        <position position="101"/>
    </location>
    <ligand>
        <name>phosphate</name>
        <dbReference type="ChEBI" id="CHEBI:43474"/>
    </ligand>
</feature>
<comment type="caution">
    <text evidence="18">The sequence shown here is derived from an EMBL/GenBank/DDBJ whole genome shotgun (WGS) entry which is preliminary data.</text>
</comment>
<feature type="active site" description="Proton acceptor" evidence="15 16">
    <location>
        <position position="253"/>
    </location>
</feature>
<comment type="similarity">
    <text evidence="4 15">Belongs to the aspartate-semialdehyde dehydrogenase family.</text>
</comment>
<keyword evidence="12 15" id="KW-0457">Lysine biosynthesis</keyword>
<evidence type="ECO:0000256" key="13">
    <source>
        <dbReference type="ARBA" id="ARBA00023167"/>
    </source>
</evidence>
<evidence type="ECO:0000256" key="15">
    <source>
        <dbReference type="HAMAP-Rule" id="MF_02121"/>
    </source>
</evidence>
<evidence type="ECO:0000256" key="4">
    <source>
        <dbReference type="ARBA" id="ARBA00010584"/>
    </source>
</evidence>
<dbReference type="GO" id="GO:0009088">
    <property type="term" value="P:threonine biosynthetic process"/>
    <property type="evidence" value="ECO:0007669"/>
    <property type="project" value="UniProtKB-UniRule"/>
</dbReference>
<feature type="binding site" evidence="15">
    <location>
        <begin position="41"/>
        <end position="42"/>
    </location>
    <ligand>
        <name>NADP(+)</name>
        <dbReference type="ChEBI" id="CHEBI:58349"/>
    </ligand>
</feature>
<dbReference type="HAMAP" id="MF_02121">
    <property type="entry name" value="ASADH"/>
    <property type="match status" value="1"/>
</dbReference>
<keyword evidence="9 15" id="KW-0521">NADP</keyword>
<dbReference type="SMART" id="SM00859">
    <property type="entry name" value="Semialdhyde_dh"/>
    <property type="match status" value="1"/>
</dbReference>
<dbReference type="NCBIfam" id="NF011456">
    <property type="entry name" value="PRK14874.1"/>
    <property type="match status" value="1"/>
</dbReference>
<evidence type="ECO:0000256" key="7">
    <source>
        <dbReference type="ARBA" id="ARBA00022605"/>
    </source>
</evidence>
<dbReference type="Gene3D" id="3.30.360.10">
    <property type="entry name" value="Dihydrodipicolinate Reductase, domain 2"/>
    <property type="match status" value="1"/>
</dbReference>
<evidence type="ECO:0000256" key="5">
    <source>
        <dbReference type="ARBA" id="ARBA00011738"/>
    </source>
</evidence>
<comment type="catalytic activity">
    <reaction evidence="14 15">
        <text>L-aspartate 4-semialdehyde + phosphate + NADP(+) = 4-phospho-L-aspartate + NADPH + H(+)</text>
        <dbReference type="Rhea" id="RHEA:24284"/>
        <dbReference type="ChEBI" id="CHEBI:15378"/>
        <dbReference type="ChEBI" id="CHEBI:43474"/>
        <dbReference type="ChEBI" id="CHEBI:57535"/>
        <dbReference type="ChEBI" id="CHEBI:57783"/>
        <dbReference type="ChEBI" id="CHEBI:58349"/>
        <dbReference type="ChEBI" id="CHEBI:537519"/>
        <dbReference type="EC" id="1.2.1.11"/>
    </reaction>
</comment>
<dbReference type="PANTHER" id="PTHR46278:SF2">
    <property type="entry name" value="ASPARTATE-SEMIALDEHYDE DEHYDROGENASE"/>
    <property type="match status" value="1"/>
</dbReference>
<dbReference type="Proteomes" id="UP000306196">
    <property type="component" value="Unassembled WGS sequence"/>
</dbReference>
<feature type="binding site" evidence="15">
    <location>
        <position position="158"/>
    </location>
    <ligand>
        <name>substrate</name>
    </ligand>
</feature>
<dbReference type="NCBIfam" id="TIGR01296">
    <property type="entry name" value="asd_B"/>
    <property type="match status" value="1"/>
</dbReference>
<dbReference type="Pfam" id="PF02774">
    <property type="entry name" value="Semialdhyde_dhC"/>
    <property type="match status" value="1"/>
</dbReference>
<comment type="pathway">
    <text evidence="2 15">Amino-acid biosynthesis; L-lysine biosynthesis via DAP pathway; (S)-tetrahydrodipicolinate from L-aspartate: step 2/4.</text>
</comment>
<gene>
    <name evidence="15" type="primary">asd</name>
    <name evidence="18" type="ORF">FEM03_19100</name>
</gene>
<evidence type="ECO:0000256" key="9">
    <source>
        <dbReference type="ARBA" id="ARBA00022857"/>
    </source>
</evidence>
<feature type="binding site" evidence="15">
    <location>
        <begin position="13"/>
        <end position="16"/>
    </location>
    <ligand>
        <name>NADP(+)</name>
        <dbReference type="ChEBI" id="CHEBI:58349"/>
    </ligand>
</feature>
<dbReference type="UniPathway" id="UPA00050">
    <property type="reaction ID" value="UER00463"/>
</dbReference>
<sequence length="342" mass="36781">MSNLKHVAIVGATGAVGVEMLRCLEQRAFPVGELTLLASARSAGKTMKFKGQDITIKELTADAFTGVDIALFSAGGGISKEFAPHATAAGAIVVDNSSAFRMDDQVPLVVPEINAGDLKNLPKNIVANPNCTTAITLMALYPLHQAFGVKRVIAASYQAVSGTGAQAIEELEAQTREWARSERKWDDVQVANEFVKVYPHQIAFNALPHVDSFLDDGYTKEEMKMENEGRKIMHHPDFRASVTCVRVPVFRAHSVAVNAEFERPISLEAAREVLSAAPGLDVIDDPSLKQYPLALNVAGKDNCAVGRLRIDCALDNGLAFWVAGDQLLKGAALNAVQIAECL</sequence>
<evidence type="ECO:0000256" key="14">
    <source>
        <dbReference type="ARBA" id="ARBA00047891"/>
    </source>
</evidence>
<protein>
    <recommendedName>
        <fullName evidence="6 15">Aspartate-semialdehyde dehydrogenase</fullName>
        <shortName evidence="15">ASA dehydrogenase</shortName>
        <shortName evidence="15">ASADH</shortName>
        <ecNumber evidence="6 15">1.2.1.11</ecNumber>
    </recommendedName>
    <alternativeName>
        <fullName evidence="15">Aspartate-beta-semialdehyde dehydrogenase</fullName>
    </alternativeName>
</protein>
<dbReference type="CDD" id="cd18131">
    <property type="entry name" value="ASADH_C_bac_euk_like"/>
    <property type="match status" value="1"/>
</dbReference>
<dbReference type="PIRSF" id="PIRSF000148">
    <property type="entry name" value="ASA_dh"/>
    <property type="match status" value="1"/>
</dbReference>
<dbReference type="GO" id="GO:0051287">
    <property type="term" value="F:NAD binding"/>
    <property type="evidence" value="ECO:0007669"/>
    <property type="project" value="InterPro"/>
</dbReference>
<evidence type="ECO:0000256" key="6">
    <source>
        <dbReference type="ARBA" id="ARBA00013120"/>
    </source>
</evidence>
<dbReference type="GO" id="GO:0071266">
    <property type="term" value="P:'de novo' L-methionine biosynthetic process"/>
    <property type="evidence" value="ECO:0007669"/>
    <property type="project" value="UniProtKB-UniRule"/>
</dbReference>
<dbReference type="EMBL" id="VAUV01000015">
    <property type="protein sequence ID" value="TLD69207.1"/>
    <property type="molecule type" value="Genomic_DNA"/>
</dbReference>
<evidence type="ECO:0000256" key="3">
    <source>
        <dbReference type="ARBA" id="ARBA00005097"/>
    </source>
</evidence>
<dbReference type="RefSeq" id="WP_138087893.1">
    <property type="nucleotide sequence ID" value="NZ_VAUV01000015.1"/>
</dbReference>
<evidence type="ECO:0000313" key="19">
    <source>
        <dbReference type="Proteomes" id="UP000306196"/>
    </source>
</evidence>
<comment type="pathway">
    <text evidence="1 15">Amino-acid biosynthesis; L-methionine biosynthesis via de novo pathway; L-homoserine from L-aspartate: step 2/3.</text>
</comment>
<proteinExistence type="inferred from homology"/>
<feature type="binding site" evidence="15">
    <location>
        <begin position="161"/>
        <end position="162"/>
    </location>
    <ligand>
        <name>NADP(+)</name>
        <dbReference type="ChEBI" id="CHEBI:58349"/>
    </ligand>
</feature>
<dbReference type="InterPro" id="IPR012080">
    <property type="entry name" value="Asp_semialdehyde_DH"/>
</dbReference>
<dbReference type="UniPathway" id="UPA00034">
    <property type="reaction ID" value="UER00016"/>
</dbReference>
<comment type="function">
    <text evidence="15">Catalyzes the NADPH-dependent formation of L-aspartate-semialdehyde (L-ASA) by the reductive dephosphorylation of L-aspartyl-4-phosphate.</text>
</comment>
<dbReference type="CDD" id="cd02316">
    <property type="entry name" value="VcASADH2_like_N"/>
    <property type="match status" value="1"/>
</dbReference>
<keyword evidence="13 15" id="KW-0486">Methionine biosynthesis</keyword>
<comment type="subunit">
    <text evidence="5 15">Homodimer.</text>
</comment>
<evidence type="ECO:0000256" key="10">
    <source>
        <dbReference type="ARBA" id="ARBA00022915"/>
    </source>
</evidence>
<reference evidence="18 19" key="1">
    <citation type="submission" date="2019-05" db="EMBL/GenBank/DDBJ databases">
        <title>Verrucobacter flavum gen. nov., sp. nov. a new member of the family Verrucomicrobiaceae.</title>
        <authorList>
            <person name="Szuroczki S."/>
            <person name="Abbaszade G."/>
            <person name="Szabo A."/>
            <person name="Felfoldi T."/>
            <person name="Schumann P."/>
            <person name="Boka K."/>
            <person name="Keki Z."/>
            <person name="Toumi M."/>
            <person name="Toth E."/>
        </authorList>
    </citation>
    <scope>NUCLEOTIDE SEQUENCE [LARGE SCALE GENOMIC DNA]</scope>
    <source>
        <strain evidence="18 19">MG-N-17</strain>
    </source>
</reference>
<evidence type="ECO:0000256" key="12">
    <source>
        <dbReference type="ARBA" id="ARBA00023154"/>
    </source>
</evidence>
<comment type="pathway">
    <text evidence="3 15">Amino-acid biosynthesis; L-threonine biosynthesis; L-threonine from L-aspartate: step 2/5.</text>
</comment>
<dbReference type="InterPro" id="IPR000534">
    <property type="entry name" value="Semialdehyde_DH_NAD-bd"/>
</dbReference>
<feature type="domain" description="Semialdehyde dehydrogenase NAD-binding" evidence="17">
    <location>
        <begin position="6"/>
        <end position="121"/>
    </location>
</feature>
<dbReference type="GO" id="GO:0019877">
    <property type="term" value="P:diaminopimelate biosynthetic process"/>
    <property type="evidence" value="ECO:0007669"/>
    <property type="project" value="UniProtKB-UniRule"/>
</dbReference>
<evidence type="ECO:0000259" key="17">
    <source>
        <dbReference type="SMART" id="SM00859"/>
    </source>
</evidence>
<dbReference type="InterPro" id="IPR036291">
    <property type="entry name" value="NAD(P)-bd_dom_sf"/>
</dbReference>